<dbReference type="Pfam" id="PF01728">
    <property type="entry name" value="FtsJ"/>
    <property type="match status" value="1"/>
</dbReference>
<evidence type="ECO:0000256" key="2">
    <source>
        <dbReference type="ARBA" id="ARBA00029460"/>
    </source>
</evidence>
<dbReference type="InterPro" id="IPR029063">
    <property type="entry name" value="SAM-dependent_MTases_sf"/>
</dbReference>
<dbReference type="GO" id="GO:0032259">
    <property type="term" value="P:methylation"/>
    <property type="evidence" value="ECO:0007669"/>
    <property type="project" value="UniProtKB-KW"/>
</dbReference>
<dbReference type="CDD" id="cd00165">
    <property type="entry name" value="S4"/>
    <property type="match status" value="1"/>
</dbReference>
<reference evidence="5" key="1">
    <citation type="journal article" date="2020" name="mSystems">
        <title>Genome- and Community-Level Interaction Insights into Carbon Utilization and Element Cycling Functions of Hydrothermarchaeota in Hydrothermal Sediment.</title>
        <authorList>
            <person name="Zhou Z."/>
            <person name="Liu Y."/>
            <person name="Xu W."/>
            <person name="Pan J."/>
            <person name="Luo Z.H."/>
            <person name="Li M."/>
        </authorList>
    </citation>
    <scope>NUCLEOTIDE SEQUENCE [LARGE SCALE GENOMIC DNA]</scope>
    <source>
        <strain evidence="5">SpSt-853</strain>
    </source>
</reference>
<dbReference type="InterPro" id="IPR047048">
    <property type="entry name" value="TlyA"/>
</dbReference>
<comment type="similarity">
    <text evidence="2">Belongs to the TlyA family.</text>
</comment>
<dbReference type="SUPFAM" id="SSF55174">
    <property type="entry name" value="Alpha-L RNA-binding motif"/>
    <property type="match status" value="1"/>
</dbReference>
<sequence>MDRKSGNEGKKPRKSRLDHLLLARGLAESRAKAQALILAGRVRVDGMLVTKAGALVPEGATVEVLAPATPYVSRGGEKLAAALEHFGVNLQGKVCLDAGASTGGFTQVLLLGGAARVYAVDVGYGQLDPALRHDPRVVVLERTNLRTMPREAIPEAVDLVTLDLSFISLTLVLSKILEFLRPGGEILALVKPQFEVGKGRVGKGGVVRDPALQQEAVQKVADCARHLGLRVSDSFPSPLKGPKGNQEYFLYLKVPET</sequence>
<dbReference type="InterPro" id="IPR004538">
    <property type="entry name" value="Hemolysin_A/TlyA"/>
</dbReference>
<dbReference type="Pfam" id="PF01479">
    <property type="entry name" value="S4"/>
    <property type="match status" value="1"/>
</dbReference>
<name>A0A7C5ANK3_9BACT</name>
<dbReference type="SUPFAM" id="SSF53335">
    <property type="entry name" value="S-adenosyl-L-methionine-dependent methyltransferases"/>
    <property type="match status" value="1"/>
</dbReference>
<proteinExistence type="inferred from homology"/>
<dbReference type="PIRSF" id="PIRSF005578">
    <property type="entry name" value="TlyA"/>
    <property type="match status" value="1"/>
</dbReference>
<dbReference type="AlphaFoldDB" id="A0A7C5ANK3"/>
<dbReference type="InterPro" id="IPR002942">
    <property type="entry name" value="S4_RNA-bd"/>
</dbReference>
<dbReference type="CDD" id="cd02440">
    <property type="entry name" value="AdoMet_MTases"/>
    <property type="match status" value="1"/>
</dbReference>
<evidence type="ECO:0000313" key="5">
    <source>
        <dbReference type="EMBL" id="HGZ12673.1"/>
    </source>
</evidence>
<dbReference type="PANTHER" id="PTHR32319:SF0">
    <property type="entry name" value="BACTERIAL HEMOLYSIN-LIKE PROTEIN"/>
    <property type="match status" value="1"/>
</dbReference>
<protein>
    <submittedName>
        <fullName evidence="5">TlyA family RNA methyltransferase</fullName>
    </submittedName>
</protein>
<accession>A0A7C5ANK3</accession>
<dbReference type="InterPro" id="IPR036986">
    <property type="entry name" value="S4_RNA-bd_sf"/>
</dbReference>
<keyword evidence="5" id="KW-0808">Transferase</keyword>
<dbReference type="EMBL" id="DTKJ01000074">
    <property type="protein sequence ID" value="HGZ12673.1"/>
    <property type="molecule type" value="Genomic_DNA"/>
</dbReference>
<evidence type="ECO:0000256" key="1">
    <source>
        <dbReference type="ARBA" id="ARBA00022884"/>
    </source>
</evidence>
<dbReference type="PANTHER" id="PTHR32319">
    <property type="entry name" value="BACTERIAL HEMOLYSIN-LIKE PROTEIN"/>
    <property type="match status" value="1"/>
</dbReference>
<dbReference type="PROSITE" id="PS50889">
    <property type="entry name" value="S4"/>
    <property type="match status" value="1"/>
</dbReference>
<dbReference type="Gene3D" id="3.10.290.10">
    <property type="entry name" value="RNA-binding S4 domain"/>
    <property type="match status" value="1"/>
</dbReference>
<dbReference type="GO" id="GO:0003723">
    <property type="term" value="F:RNA binding"/>
    <property type="evidence" value="ECO:0007669"/>
    <property type="project" value="UniProtKB-KW"/>
</dbReference>
<dbReference type="SMART" id="SM00363">
    <property type="entry name" value="S4"/>
    <property type="match status" value="1"/>
</dbReference>
<comment type="caution">
    <text evidence="5">The sequence shown here is derived from an EMBL/GenBank/DDBJ whole genome shotgun (WGS) entry which is preliminary data.</text>
</comment>
<keyword evidence="5" id="KW-0489">Methyltransferase</keyword>
<dbReference type="GO" id="GO:0008168">
    <property type="term" value="F:methyltransferase activity"/>
    <property type="evidence" value="ECO:0007669"/>
    <property type="project" value="UniProtKB-KW"/>
</dbReference>
<dbReference type="InterPro" id="IPR002877">
    <property type="entry name" value="RNA_MeTrfase_FtsJ_dom"/>
</dbReference>
<dbReference type="Gene3D" id="3.40.50.150">
    <property type="entry name" value="Vaccinia Virus protein VP39"/>
    <property type="match status" value="1"/>
</dbReference>
<dbReference type="NCBIfam" id="TIGR00478">
    <property type="entry name" value="tly"/>
    <property type="match status" value="1"/>
</dbReference>
<organism evidence="5">
    <name type="scientific">Desulfobacca acetoxidans</name>
    <dbReference type="NCBI Taxonomy" id="60893"/>
    <lineage>
        <taxon>Bacteria</taxon>
        <taxon>Pseudomonadati</taxon>
        <taxon>Thermodesulfobacteriota</taxon>
        <taxon>Desulfobaccia</taxon>
        <taxon>Desulfobaccales</taxon>
        <taxon>Desulfobaccaceae</taxon>
        <taxon>Desulfobacca</taxon>
    </lineage>
</organism>
<evidence type="ECO:0000256" key="3">
    <source>
        <dbReference type="PROSITE-ProRule" id="PRU00182"/>
    </source>
</evidence>
<keyword evidence="1 3" id="KW-0694">RNA-binding</keyword>
<evidence type="ECO:0000259" key="4">
    <source>
        <dbReference type="SMART" id="SM00363"/>
    </source>
</evidence>
<gene>
    <name evidence="5" type="ORF">ENW48_10750</name>
</gene>
<feature type="domain" description="RNA-binding S4" evidence="4">
    <location>
        <begin position="15"/>
        <end position="80"/>
    </location>
</feature>